<evidence type="ECO:0000313" key="2">
    <source>
        <dbReference type="EMBL" id="GMN37119.1"/>
    </source>
</evidence>
<accession>A0AA88DFT0</accession>
<proteinExistence type="predicted"/>
<evidence type="ECO:0000256" key="1">
    <source>
        <dbReference type="SAM" id="SignalP"/>
    </source>
</evidence>
<reference evidence="2" key="1">
    <citation type="submission" date="2023-07" db="EMBL/GenBank/DDBJ databases">
        <title>draft genome sequence of fig (Ficus carica).</title>
        <authorList>
            <person name="Takahashi T."/>
            <person name="Nishimura K."/>
        </authorList>
    </citation>
    <scope>NUCLEOTIDE SEQUENCE</scope>
</reference>
<name>A0AA88DFT0_FICCA</name>
<dbReference type="InterPro" id="IPR005519">
    <property type="entry name" value="Acid_phosphat_B-like"/>
</dbReference>
<organism evidence="2 3">
    <name type="scientific">Ficus carica</name>
    <name type="common">Common fig</name>
    <dbReference type="NCBI Taxonomy" id="3494"/>
    <lineage>
        <taxon>Eukaryota</taxon>
        <taxon>Viridiplantae</taxon>
        <taxon>Streptophyta</taxon>
        <taxon>Embryophyta</taxon>
        <taxon>Tracheophyta</taxon>
        <taxon>Spermatophyta</taxon>
        <taxon>Magnoliopsida</taxon>
        <taxon>eudicotyledons</taxon>
        <taxon>Gunneridae</taxon>
        <taxon>Pentapetalae</taxon>
        <taxon>rosids</taxon>
        <taxon>fabids</taxon>
        <taxon>Rosales</taxon>
        <taxon>Moraceae</taxon>
        <taxon>Ficeae</taxon>
        <taxon>Ficus</taxon>
    </lineage>
</organism>
<dbReference type="PANTHER" id="PTHR31284">
    <property type="entry name" value="ACID PHOSPHATASE-LIKE PROTEIN"/>
    <property type="match status" value="1"/>
</dbReference>
<dbReference type="EMBL" id="BTGU01000006">
    <property type="protein sequence ID" value="GMN37119.1"/>
    <property type="molecule type" value="Genomic_DNA"/>
</dbReference>
<keyword evidence="3" id="KW-1185">Reference proteome</keyword>
<dbReference type="InterPro" id="IPR023214">
    <property type="entry name" value="HAD_sf"/>
</dbReference>
<dbReference type="AlphaFoldDB" id="A0AA88DFT0"/>
<comment type="caution">
    <text evidence="2">The sequence shown here is derived from an EMBL/GenBank/DDBJ whole genome shotgun (WGS) entry which is preliminary data.</text>
</comment>
<dbReference type="PANTHER" id="PTHR31284:SF19">
    <property type="entry name" value="VEGETATIVE STORAGE PROTEIN 1-RELATED"/>
    <property type="match status" value="1"/>
</dbReference>
<keyword evidence="1" id="KW-0732">Signal</keyword>
<protein>
    <submittedName>
        <fullName evidence="2">Uncharacterized protein</fullName>
    </submittedName>
</protein>
<dbReference type="Proteomes" id="UP001187192">
    <property type="component" value="Unassembled WGS sequence"/>
</dbReference>
<dbReference type="Gene3D" id="3.40.50.1000">
    <property type="entry name" value="HAD superfamily/HAD-like"/>
    <property type="match status" value="1"/>
</dbReference>
<evidence type="ECO:0000313" key="3">
    <source>
        <dbReference type="Proteomes" id="UP001187192"/>
    </source>
</evidence>
<sequence length="114" mass="12635">MARIILLLYFSLALLVATAKGSEDSPTSITNQIHNLRPRFAAGGRHVDGLSCLSWRVAVETNNIIGWKTIPTACEGYVGHYMLGKEYRKDSQMVTDEAILYAKSLNISKDGEDF</sequence>
<gene>
    <name evidence="2" type="ORF">TIFTF001_006548</name>
</gene>
<dbReference type="Pfam" id="PF03767">
    <property type="entry name" value="Acid_phosphat_B"/>
    <property type="match status" value="1"/>
</dbReference>
<feature type="signal peptide" evidence="1">
    <location>
        <begin position="1"/>
        <end position="21"/>
    </location>
</feature>
<feature type="chain" id="PRO_5041669565" evidence="1">
    <location>
        <begin position="22"/>
        <end position="114"/>
    </location>
</feature>